<comment type="catalytic activity">
    <reaction evidence="4">
        <text>dTDP-4-dehydro-6-deoxy-alpha-D-glucose = dTDP-4-dehydro-beta-L-rhamnose</text>
        <dbReference type="Rhea" id="RHEA:16969"/>
        <dbReference type="ChEBI" id="CHEBI:57649"/>
        <dbReference type="ChEBI" id="CHEBI:62830"/>
        <dbReference type="EC" id="5.1.3.13"/>
    </reaction>
</comment>
<evidence type="ECO:0000313" key="5">
    <source>
        <dbReference type="EMBL" id="TCJ20683.1"/>
    </source>
</evidence>
<accession>A0A4R1BS88</accession>
<evidence type="ECO:0000256" key="1">
    <source>
        <dbReference type="ARBA" id="ARBA00010154"/>
    </source>
</evidence>
<dbReference type="GO" id="GO:0008830">
    <property type="term" value="F:dTDP-4-dehydrorhamnose 3,5-epimerase activity"/>
    <property type="evidence" value="ECO:0007669"/>
    <property type="project" value="UniProtKB-UniRule"/>
</dbReference>
<dbReference type="NCBIfam" id="TIGR01221">
    <property type="entry name" value="rmlC"/>
    <property type="match status" value="1"/>
</dbReference>
<dbReference type="Pfam" id="PF00908">
    <property type="entry name" value="dTDP_sugar_isom"/>
    <property type="match status" value="1"/>
</dbReference>
<dbReference type="InterPro" id="IPR014710">
    <property type="entry name" value="RmlC-like_jellyroll"/>
</dbReference>
<comment type="caution">
    <text evidence="5">The sequence shown here is derived from an EMBL/GenBank/DDBJ whole genome shotgun (WGS) entry which is preliminary data.</text>
</comment>
<reference evidence="5 6" key="1">
    <citation type="submission" date="2019-03" db="EMBL/GenBank/DDBJ databases">
        <title>Whole genome sequence of a novel Rubrobacter taiwanensis strain, isolated from Yellowstone National Park.</title>
        <authorList>
            <person name="Freed S."/>
            <person name="Ramaley R.F."/>
            <person name="Kyndt J.A."/>
        </authorList>
    </citation>
    <scope>NUCLEOTIDE SEQUENCE [LARGE SCALE GENOMIC DNA]</scope>
    <source>
        <strain evidence="5 6">Yellowstone</strain>
    </source>
</reference>
<feature type="site" description="Participates in a stacking interaction with the thymidine ring of dTDP-4-oxo-6-deoxyglucose" evidence="3">
    <location>
        <position position="136"/>
    </location>
</feature>
<protein>
    <recommendedName>
        <fullName evidence="4">dTDP-4-dehydrorhamnose 3,5-epimerase</fullName>
        <ecNumber evidence="4">5.1.3.13</ecNumber>
    </recommendedName>
    <alternativeName>
        <fullName evidence="4">Thymidine diphospho-4-keto-rhamnose 3,5-epimerase</fullName>
    </alternativeName>
</protein>
<dbReference type="SUPFAM" id="SSF51182">
    <property type="entry name" value="RmlC-like cupins"/>
    <property type="match status" value="1"/>
</dbReference>
<dbReference type="EMBL" id="SKBU01000001">
    <property type="protein sequence ID" value="TCJ20683.1"/>
    <property type="molecule type" value="Genomic_DNA"/>
</dbReference>
<dbReference type="Proteomes" id="UP000295244">
    <property type="component" value="Unassembled WGS sequence"/>
</dbReference>
<dbReference type="PANTHER" id="PTHR21047:SF2">
    <property type="entry name" value="THYMIDINE DIPHOSPHO-4-KETO-RHAMNOSE 3,5-EPIMERASE"/>
    <property type="match status" value="1"/>
</dbReference>
<dbReference type="CDD" id="cd00438">
    <property type="entry name" value="cupin_RmlC"/>
    <property type="match status" value="1"/>
</dbReference>
<keyword evidence="6" id="KW-1185">Reference proteome</keyword>
<proteinExistence type="inferred from homology"/>
<name>A0A4R1BS88_9ACTN</name>
<gene>
    <name evidence="5" type="primary">rfbC</name>
    <name evidence="5" type="ORF">E0L93_00175</name>
</gene>
<evidence type="ECO:0000256" key="3">
    <source>
        <dbReference type="PIRSR" id="PIRSR600888-3"/>
    </source>
</evidence>
<feature type="active site" description="Proton donor" evidence="2">
    <location>
        <position position="130"/>
    </location>
</feature>
<dbReference type="Gene3D" id="2.60.120.10">
    <property type="entry name" value="Jelly Rolls"/>
    <property type="match status" value="1"/>
</dbReference>
<dbReference type="AlphaFoldDB" id="A0A4R1BS88"/>
<comment type="pathway">
    <text evidence="4">Carbohydrate biosynthesis; dTDP-L-rhamnose biosynthesis.</text>
</comment>
<dbReference type="InterPro" id="IPR011051">
    <property type="entry name" value="RmlC_Cupin_sf"/>
</dbReference>
<dbReference type="RefSeq" id="WP_132687077.1">
    <property type="nucleotide sequence ID" value="NZ_SKBU01000001.1"/>
</dbReference>
<dbReference type="EC" id="5.1.3.13" evidence="4"/>
<dbReference type="OrthoDB" id="9800680at2"/>
<keyword evidence="4 5" id="KW-0413">Isomerase</keyword>
<evidence type="ECO:0000313" key="6">
    <source>
        <dbReference type="Proteomes" id="UP000295244"/>
    </source>
</evidence>
<dbReference type="GO" id="GO:0019305">
    <property type="term" value="P:dTDP-rhamnose biosynthetic process"/>
    <property type="evidence" value="ECO:0007669"/>
    <property type="project" value="UniProtKB-UniRule"/>
</dbReference>
<feature type="active site" description="Proton acceptor" evidence="2">
    <location>
        <position position="61"/>
    </location>
</feature>
<evidence type="ECO:0000256" key="4">
    <source>
        <dbReference type="RuleBase" id="RU364069"/>
    </source>
</evidence>
<sequence>MNVVKTGLPGVLMVEPDVFGDERGFFMESYNRRRYAEHGLEADFVQDNLSYSARGVLRGLHFQNPNPQGKLVSVLQGEVFDVAVDIRVGSPTFGEWVGVTLSAENRRQLYIPEGFAHGFVVTGEAALFHYKCTDFYDPEADGSALWNDPEIGIEWPVEEPVLSGKDRNAPTLRELAAAGRLPEY</sequence>
<evidence type="ECO:0000256" key="2">
    <source>
        <dbReference type="PIRSR" id="PIRSR600888-1"/>
    </source>
</evidence>
<comment type="similarity">
    <text evidence="1 4">Belongs to the dTDP-4-dehydrorhamnose 3,5-epimerase family.</text>
</comment>
<dbReference type="GO" id="GO:0000271">
    <property type="term" value="P:polysaccharide biosynthetic process"/>
    <property type="evidence" value="ECO:0007669"/>
    <property type="project" value="TreeGrafter"/>
</dbReference>
<dbReference type="InterPro" id="IPR000888">
    <property type="entry name" value="RmlC-like"/>
</dbReference>
<organism evidence="5 6">
    <name type="scientific">Rubrobacter taiwanensis</name>
    <dbReference type="NCBI Taxonomy" id="185139"/>
    <lineage>
        <taxon>Bacteria</taxon>
        <taxon>Bacillati</taxon>
        <taxon>Actinomycetota</taxon>
        <taxon>Rubrobacteria</taxon>
        <taxon>Rubrobacterales</taxon>
        <taxon>Rubrobacteraceae</taxon>
        <taxon>Rubrobacter</taxon>
    </lineage>
</organism>
<comment type="subunit">
    <text evidence="4">Homodimer.</text>
</comment>
<dbReference type="UniPathway" id="UPA00124"/>
<dbReference type="GO" id="GO:0005829">
    <property type="term" value="C:cytosol"/>
    <property type="evidence" value="ECO:0007669"/>
    <property type="project" value="TreeGrafter"/>
</dbReference>
<comment type="function">
    <text evidence="4">Catalyzes the epimerization of the C3' and C5'positions of dTDP-6-deoxy-D-xylo-4-hexulose, forming dTDP-6-deoxy-L-lyxo-4-hexulose.</text>
</comment>
<dbReference type="PANTHER" id="PTHR21047">
    <property type="entry name" value="DTDP-6-DEOXY-D-GLUCOSE-3,5 EPIMERASE"/>
    <property type="match status" value="1"/>
</dbReference>